<organism evidence="1 2">
    <name type="scientific">Dryococelus australis</name>
    <dbReference type="NCBI Taxonomy" id="614101"/>
    <lineage>
        <taxon>Eukaryota</taxon>
        <taxon>Metazoa</taxon>
        <taxon>Ecdysozoa</taxon>
        <taxon>Arthropoda</taxon>
        <taxon>Hexapoda</taxon>
        <taxon>Insecta</taxon>
        <taxon>Pterygota</taxon>
        <taxon>Neoptera</taxon>
        <taxon>Polyneoptera</taxon>
        <taxon>Phasmatodea</taxon>
        <taxon>Verophasmatodea</taxon>
        <taxon>Anareolatae</taxon>
        <taxon>Phasmatidae</taxon>
        <taxon>Eurycanthinae</taxon>
        <taxon>Dryococelus</taxon>
    </lineage>
</organism>
<keyword evidence="2" id="KW-1185">Reference proteome</keyword>
<evidence type="ECO:0000313" key="1">
    <source>
        <dbReference type="EMBL" id="KAJ8879836.1"/>
    </source>
</evidence>
<evidence type="ECO:0000313" key="2">
    <source>
        <dbReference type="Proteomes" id="UP001159363"/>
    </source>
</evidence>
<protein>
    <submittedName>
        <fullName evidence="1">Uncharacterized protein</fullName>
    </submittedName>
</protein>
<reference evidence="1 2" key="1">
    <citation type="submission" date="2023-02" db="EMBL/GenBank/DDBJ databases">
        <title>LHISI_Scaffold_Assembly.</title>
        <authorList>
            <person name="Stuart O.P."/>
            <person name="Cleave R."/>
            <person name="Magrath M.J.L."/>
            <person name="Mikheyev A.S."/>
        </authorList>
    </citation>
    <scope>NUCLEOTIDE SEQUENCE [LARGE SCALE GENOMIC DNA]</scope>
    <source>
        <strain evidence="1">Daus_M_001</strain>
        <tissue evidence="1">Leg muscle</tissue>
    </source>
</reference>
<dbReference type="Proteomes" id="UP001159363">
    <property type="component" value="Chromosome 6"/>
</dbReference>
<accession>A0ABQ9H6D5</accession>
<name>A0ABQ9H6D5_9NEOP</name>
<gene>
    <name evidence="1" type="ORF">PR048_020453</name>
</gene>
<dbReference type="EMBL" id="JARBHB010000007">
    <property type="protein sequence ID" value="KAJ8879836.1"/>
    <property type="molecule type" value="Genomic_DNA"/>
</dbReference>
<sequence>MVERRSNPEPFEVIMASKMIKDWNKGLAKCFSRTPTAKKKAFCIQKYVILNKVCEGMVCNKHNLNLLKASRPALKCMKPKNAQWLQNLVDGIRMDD</sequence>
<proteinExistence type="predicted"/>
<comment type="caution">
    <text evidence="1">The sequence shown here is derived from an EMBL/GenBank/DDBJ whole genome shotgun (WGS) entry which is preliminary data.</text>
</comment>